<organism evidence="9 10">
    <name type="scientific">Bacillus solimangrovi</name>
    <dbReference type="NCBI Taxonomy" id="1305675"/>
    <lineage>
        <taxon>Bacteria</taxon>
        <taxon>Bacillati</taxon>
        <taxon>Bacillota</taxon>
        <taxon>Bacilli</taxon>
        <taxon>Bacillales</taxon>
        <taxon>Bacillaceae</taxon>
        <taxon>Bacillus</taxon>
    </lineage>
</organism>
<dbReference type="InterPro" id="IPR050638">
    <property type="entry name" value="AA-Vitamin_Transporters"/>
</dbReference>
<reference evidence="9 10" key="1">
    <citation type="submission" date="2016-08" db="EMBL/GenBank/DDBJ databases">
        <title>Genome of Bacillus solimangrovi GH2-4.</title>
        <authorList>
            <person name="Lim S."/>
            <person name="Kim B.-C."/>
        </authorList>
    </citation>
    <scope>NUCLEOTIDE SEQUENCE [LARGE SCALE GENOMIC DNA]</scope>
    <source>
        <strain evidence="9 10">GH2-4</strain>
    </source>
</reference>
<dbReference type="PANTHER" id="PTHR32322:SF18">
    <property type="entry name" value="S-ADENOSYLMETHIONINE_S-ADENOSYLHOMOCYSTEINE TRANSPORTER"/>
    <property type="match status" value="1"/>
</dbReference>
<feature type="transmembrane region" description="Helical" evidence="7">
    <location>
        <begin position="98"/>
        <end position="117"/>
    </location>
</feature>
<keyword evidence="6 7" id="KW-0472">Membrane</keyword>
<accession>A0A1E5LE81</accession>
<evidence type="ECO:0000256" key="6">
    <source>
        <dbReference type="ARBA" id="ARBA00023136"/>
    </source>
</evidence>
<dbReference type="SUPFAM" id="SSF103481">
    <property type="entry name" value="Multidrug resistance efflux transporter EmrE"/>
    <property type="match status" value="2"/>
</dbReference>
<keyword evidence="5 7" id="KW-1133">Transmembrane helix</keyword>
<feature type="domain" description="EamA" evidence="8">
    <location>
        <begin position="8"/>
        <end position="140"/>
    </location>
</feature>
<gene>
    <name evidence="9" type="ORF">BFG57_16370</name>
</gene>
<feature type="transmembrane region" description="Helical" evidence="7">
    <location>
        <begin position="214"/>
        <end position="235"/>
    </location>
</feature>
<evidence type="ECO:0000256" key="1">
    <source>
        <dbReference type="ARBA" id="ARBA00004651"/>
    </source>
</evidence>
<comment type="similarity">
    <text evidence="2">Belongs to the EamA transporter family.</text>
</comment>
<evidence type="ECO:0000259" key="8">
    <source>
        <dbReference type="Pfam" id="PF00892"/>
    </source>
</evidence>
<sequence length="306" mass="33380">MKQTTMLPVLAGIISSIIVGFSYLFLKNIVSEASALSILSYRFTIAFIAMSVLVLFKVIKVDFRGKPVLPLILFSIVQPVLAFSFQTYGMKYASSSEAGIITALVPIFVMFFAAMFLKESTTTLQKFSILLSVSGVAYITIMKGIDGEANVIGIVLIVLSVISMAVYTVLARKFSKQFSPLELTYAMMGSGMIMFSVMLFISPEKADFSVLTNVNFVTSILYLGILSSVVTSFLSNYMVTRMKASQSVVFMNLSTIVSILAGAFILHEAVYMYHLIGTVMIILGVVGTNLKSVSFPKRMAGTTVNE</sequence>
<dbReference type="RefSeq" id="WP_069717632.1">
    <property type="nucleotide sequence ID" value="NZ_MJEH01000031.1"/>
</dbReference>
<feature type="transmembrane region" description="Helical" evidence="7">
    <location>
        <begin position="271"/>
        <end position="290"/>
    </location>
</feature>
<keyword evidence="3" id="KW-1003">Cell membrane</keyword>
<dbReference type="PANTHER" id="PTHR32322">
    <property type="entry name" value="INNER MEMBRANE TRANSPORTER"/>
    <property type="match status" value="1"/>
</dbReference>
<proteinExistence type="inferred from homology"/>
<dbReference type="InterPro" id="IPR000620">
    <property type="entry name" value="EamA_dom"/>
</dbReference>
<feature type="transmembrane region" description="Helical" evidence="7">
    <location>
        <begin position="129"/>
        <end position="145"/>
    </location>
</feature>
<feature type="transmembrane region" description="Helical" evidence="7">
    <location>
        <begin position="68"/>
        <end position="86"/>
    </location>
</feature>
<dbReference type="InterPro" id="IPR037185">
    <property type="entry name" value="EmrE-like"/>
</dbReference>
<keyword evidence="4 7" id="KW-0812">Transmembrane</keyword>
<name>A0A1E5LE81_9BACI</name>
<evidence type="ECO:0000313" key="9">
    <source>
        <dbReference type="EMBL" id="OEH92349.1"/>
    </source>
</evidence>
<feature type="transmembrane region" description="Helical" evidence="7">
    <location>
        <begin position="7"/>
        <end position="26"/>
    </location>
</feature>
<feature type="transmembrane region" description="Helical" evidence="7">
    <location>
        <begin position="38"/>
        <end position="56"/>
    </location>
</feature>
<evidence type="ECO:0000256" key="4">
    <source>
        <dbReference type="ARBA" id="ARBA00022692"/>
    </source>
</evidence>
<dbReference type="EMBL" id="MJEH01000031">
    <property type="protein sequence ID" value="OEH92349.1"/>
    <property type="molecule type" value="Genomic_DNA"/>
</dbReference>
<feature type="transmembrane region" description="Helical" evidence="7">
    <location>
        <begin position="151"/>
        <end position="171"/>
    </location>
</feature>
<evidence type="ECO:0000256" key="2">
    <source>
        <dbReference type="ARBA" id="ARBA00007362"/>
    </source>
</evidence>
<comment type="caution">
    <text evidence="9">The sequence shown here is derived from an EMBL/GenBank/DDBJ whole genome shotgun (WGS) entry which is preliminary data.</text>
</comment>
<evidence type="ECO:0000313" key="10">
    <source>
        <dbReference type="Proteomes" id="UP000095209"/>
    </source>
</evidence>
<dbReference type="STRING" id="1305675.BFG57_16370"/>
<dbReference type="GO" id="GO:0005886">
    <property type="term" value="C:plasma membrane"/>
    <property type="evidence" value="ECO:0007669"/>
    <property type="project" value="UniProtKB-SubCell"/>
</dbReference>
<evidence type="ECO:0000256" key="5">
    <source>
        <dbReference type="ARBA" id="ARBA00022989"/>
    </source>
</evidence>
<keyword evidence="10" id="KW-1185">Reference proteome</keyword>
<feature type="domain" description="EamA" evidence="8">
    <location>
        <begin position="152"/>
        <end position="289"/>
    </location>
</feature>
<dbReference type="Pfam" id="PF00892">
    <property type="entry name" value="EamA"/>
    <property type="match status" value="2"/>
</dbReference>
<evidence type="ECO:0000256" key="3">
    <source>
        <dbReference type="ARBA" id="ARBA00022475"/>
    </source>
</evidence>
<feature type="transmembrane region" description="Helical" evidence="7">
    <location>
        <begin position="183"/>
        <end position="202"/>
    </location>
</feature>
<dbReference type="Gene3D" id="1.10.3730.20">
    <property type="match status" value="1"/>
</dbReference>
<dbReference type="Proteomes" id="UP000095209">
    <property type="component" value="Unassembled WGS sequence"/>
</dbReference>
<evidence type="ECO:0000256" key="7">
    <source>
        <dbReference type="SAM" id="Phobius"/>
    </source>
</evidence>
<protein>
    <recommendedName>
        <fullName evidence="8">EamA domain-containing protein</fullName>
    </recommendedName>
</protein>
<feature type="transmembrane region" description="Helical" evidence="7">
    <location>
        <begin position="247"/>
        <end position="265"/>
    </location>
</feature>
<dbReference type="OrthoDB" id="1682095at2"/>
<dbReference type="AlphaFoldDB" id="A0A1E5LE81"/>
<comment type="subcellular location">
    <subcellularLocation>
        <location evidence="1">Cell membrane</location>
        <topology evidence="1">Multi-pass membrane protein</topology>
    </subcellularLocation>
</comment>